<gene>
    <name evidence="1" type="ORF">ALO53_01597</name>
</gene>
<sequence length="280" mass="30742">MTVSTSIASKTVSETEQNKVLVEIVKGQPMTTSIDVAKHFGKRHDNVIKAIRNLECGDDFHALHFEETIQMIPGPKGANREEPAYRMTRDGFTFLCMGFTGKEAARWKVAYINAFNQMELALKAQPVEADNKAVLAFALKTLELMRGQSQGRPPRPNSEQVVQTYLDIQSLDQATAEQVKLALIFVQGQIIGEGSAAVNLPNVAGSSIAKDLLYGLLRSAHDAELMFNALYDKGVEALASDAFKNHMTGKLADTSRQARELLGYVASHAARTPYATKFTH</sequence>
<dbReference type="AlphaFoldDB" id="A0A0P9YC44"/>
<evidence type="ECO:0000313" key="2">
    <source>
        <dbReference type="Proteomes" id="UP000050469"/>
    </source>
</evidence>
<protein>
    <submittedName>
        <fullName evidence="1">Putative antirepressor</fullName>
    </submittedName>
</protein>
<dbReference type="EMBL" id="LJQO01000204">
    <property type="protein sequence ID" value="KPX74364.1"/>
    <property type="molecule type" value="Genomic_DNA"/>
</dbReference>
<comment type="caution">
    <text evidence="1">The sequence shown here is derived from an EMBL/GenBank/DDBJ whole genome shotgun (WGS) entry which is preliminary data.</text>
</comment>
<dbReference type="Pfam" id="PF09669">
    <property type="entry name" value="Phage_pRha"/>
    <property type="match status" value="1"/>
</dbReference>
<dbReference type="Proteomes" id="UP000050469">
    <property type="component" value="Unassembled WGS sequence"/>
</dbReference>
<proteinExistence type="predicted"/>
<dbReference type="RefSeq" id="WP_057411877.1">
    <property type="nucleotide sequence ID" value="NZ_LJQO01000204.1"/>
</dbReference>
<dbReference type="InterPro" id="IPR014054">
    <property type="entry name" value="Phage_regulatory_Rha"/>
</dbReference>
<dbReference type="NCBIfam" id="TIGR02681">
    <property type="entry name" value="phage_pRha"/>
    <property type="match status" value="1"/>
</dbReference>
<organism evidence="1 2">
    <name type="scientific">Pseudomonas amygdali pv. photiniae</name>
    <dbReference type="NCBI Taxonomy" id="251724"/>
    <lineage>
        <taxon>Bacteria</taxon>
        <taxon>Pseudomonadati</taxon>
        <taxon>Pseudomonadota</taxon>
        <taxon>Gammaproteobacteria</taxon>
        <taxon>Pseudomonadales</taxon>
        <taxon>Pseudomonadaceae</taxon>
        <taxon>Pseudomonas</taxon>
        <taxon>Pseudomonas amygdali</taxon>
    </lineage>
</organism>
<name>A0A0P9YC44_PSEA0</name>
<accession>A0A0P9YC44</accession>
<reference evidence="1 2" key="1">
    <citation type="submission" date="2015-09" db="EMBL/GenBank/DDBJ databases">
        <title>Genome announcement of multiple Pseudomonas syringae strains.</title>
        <authorList>
            <person name="Thakur S."/>
            <person name="Wang P.W."/>
            <person name="Gong Y."/>
            <person name="Weir B.S."/>
            <person name="Guttman D.S."/>
        </authorList>
    </citation>
    <scope>NUCLEOTIDE SEQUENCE [LARGE SCALE GENOMIC DNA]</scope>
    <source>
        <strain evidence="1 2">ICMP7840</strain>
    </source>
</reference>
<dbReference type="PATRIC" id="fig|251724.3.peg.2159"/>
<evidence type="ECO:0000313" key="1">
    <source>
        <dbReference type="EMBL" id="KPX74364.1"/>
    </source>
</evidence>